<dbReference type="EMBL" id="MFTA01000095">
    <property type="protein sequence ID" value="OGI49988.1"/>
    <property type="molecule type" value="Genomic_DNA"/>
</dbReference>
<dbReference type="AlphaFoldDB" id="A0A1F6TXW9"/>
<dbReference type="InterPro" id="IPR002033">
    <property type="entry name" value="TatC"/>
</dbReference>
<keyword evidence="4 5" id="KW-0472">Membrane</keyword>
<dbReference type="PANTHER" id="PTHR30371">
    <property type="entry name" value="SEC-INDEPENDENT PROTEIN TRANSLOCASE PROTEIN TATC"/>
    <property type="match status" value="1"/>
</dbReference>
<feature type="transmembrane region" description="Helical" evidence="5">
    <location>
        <begin position="79"/>
        <end position="100"/>
    </location>
</feature>
<reference evidence="7 8" key="1">
    <citation type="journal article" date="2016" name="Nat. Commun.">
        <title>Thousands of microbial genomes shed light on interconnected biogeochemical processes in an aquifer system.</title>
        <authorList>
            <person name="Anantharaman K."/>
            <person name="Brown C.T."/>
            <person name="Hug L.A."/>
            <person name="Sharon I."/>
            <person name="Castelle C.J."/>
            <person name="Probst A.J."/>
            <person name="Thomas B.C."/>
            <person name="Singh A."/>
            <person name="Wilkins M.J."/>
            <person name="Karaoz U."/>
            <person name="Brodie E.L."/>
            <person name="Williams K.H."/>
            <person name="Hubbard S.S."/>
            <person name="Banfield J.F."/>
        </authorList>
    </citation>
    <scope>NUCLEOTIDE SEQUENCE [LARGE SCALE GENOMIC DNA]</scope>
</reference>
<comment type="function">
    <text evidence="5">Part of the twin-arginine translocation (Tat) system that transports large folded proteins containing a characteristic twin-arginine motif in their signal peptide across membranes. Together with TatB, TatC is part of a receptor directly interacting with Tat signal peptides.</text>
</comment>
<sequence>MPEPKNPAAAEGGLLSHLIELRNRLLYALLAVGVVFGGLLPFANEIYVALAKPLMDVLPQGAGMIATEVASPFLTPIKLALILAIVLAAPFILHQLWAFVAPGLYRRERRLVLPLLISSTALFYAGMAFAYFVVFPLAFGFFVGAVPPGVTVMTDIKSYMDFIFSMFLAFGVAFEVPVAVVLLARMGAVDPAQLGRKRPYVVLWVFIAAAVLTPPDVLSQIFLAIPMLILFEIGLFFARRVTPADAQGMSAEEAEAEFDRHERELSRAGKRSKE</sequence>
<feature type="transmembrane region" description="Helical" evidence="5">
    <location>
        <begin position="25"/>
        <end position="43"/>
    </location>
</feature>
<dbReference type="GO" id="GO:0033281">
    <property type="term" value="C:TAT protein transport complex"/>
    <property type="evidence" value="ECO:0007669"/>
    <property type="project" value="UniProtKB-UniRule"/>
</dbReference>
<evidence type="ECO:0000256" key="4">
    <source>
        <dbReference type="ARBA" id="ARBA00023136"/>
    </source>
</evidence>
<keyword evidence="3 5" id="KW-1133">Transmembrane helix</keyword>
<feature type="region of interest" description="Disordered" evidence="6">
    <location>
        <begin position="252"/>
        <end position="274"/>
    </location>
</feature>
<evidence type="ECO:0000256" key="2">
    <source>
        <dbReference type="ARBA" id="ARBA00022692"/>
    </source>
</evidence>
<feature type="transmembrane region" description="Helical" evidence="5">
    <location>
        <begin position="198"/>
        <end position="215"/>
    </location>
</feature>
<dbReference type="GO" id="GO:0009977">
    <property type="term" value="F:proton motive force dependent protein transmembrane transporter activity"/>
    <property type="evidence" value="ECO:0007669"/>
    <property type="project" value="TreeGrafter"/>
</dbReference>
<evidence type="ECO:0000256" key="6">
    <source>
        <dbReference type="SAM" id="MobiDB-lite"/>
    </source>
</evidence>
<keyword evidence="5" id="KW-0811">Translocation</keyword>
<keyword evidence="2 5" id="KW-0812">Transmembrane</keyword>
<feature type="transmembrane region" description="Helical" evidence="5">
    <location>
        <begin position="121"/>
        <end position="142"/>
    </location>
</feature>
<dbReference type="Proteomes" id="UP000179362">
    <property type="component" value="Unassembled WGS sequence"/>
</dbReference>
<keyword evidence="5" id="KW-0813">Transport</keyword>
<comment type="subunit">
    <text evidence="5">The Tat system comprises two distinct complexes: a TatABC complex, containing multiple copies of TatA, TatB and TatC subunits, and a separate TatA complex, containing only TatA subunits. Substrates initially bind to the TatABC complex, which probably triggers association of the separate TatA complex to form the active translocon.</text>
</comment>
<organism evidence="7 8">
    <name type="scientific">Candidatus Muproteobacteria bacterium RIFCSPHIGHO2_02_FULL_65_16</name>
    <dbReference type="NCBI Taxonomy" id="1817766"/>
    <lineage>
        <taxon>Bacteria</taxon>
        <taxon>Pseudomonadati</taxon>
        <taxon>Pseudomonadota</taxon>
        <taxon>Candidatus Muproteobacteria</taxon>
    </lineage>
</organism>
<dbReference type="PANTHER" id="PTHR30371:SF0">
    <property type="entry name" value="SEC-INDEPENDENT PROTEIN TRANSLOCASE PROTEIN TATC, CHLOROPLASTIC-RELATED"/>
    <property type="match status" value="1"/>
</dbReference>
<keyword evidence="5" id="KW-1003">Cell membrane</keyword>
<protein>
    <recommendedName>
        <fullName evidence="5">Sec-independent protein translocase protein TatC</fullName>
    </recommendedName>
</protein>
<accession>A0A1F6TXW9</accession>
<evidence type="ECO:0000256" key="1">
    <source>
        <dbReference type="ARBA" id="ARBA00004141"/>
    </source>
</evidence>
<dbReference type="GO" id="GO:0043953">
    <property type="term" value="P:protein transport by the Tat complex"/>
    <property type="evidence" value="ECO:0007669"/>
    <property type="project" value="UniProtKB-UniRule"/>
</dbReference>
<evidence type="ECO:0000256" key="5">
    <source>
        <dbReference type="HAMAP-Rule" id="MF_00902"/>
    </source>
</evidence>
<dbReference type="PRINTS" id="PR01840">
    <property type="entry name" value="TATCFAMILY"/>
</dbReference>
<evidence type="ECO:0000313" key="7">
    <source>
        <dbReference type="EMBL" id="OGI49988.1"/>
    </source>
</evidence>
<dbReference type="GO" id="GO:0065002">
    <property type="term" value="P:intracellular protein transmembrane transport"/>
    <property type="evidence" value="ECO:0007669"/>
    <property type="project" value="TreeGrafter"/>
</dbReference>
<evidence type="ECO:0000313" key="8">
    <source>
        <dbReference type="Proteomes" id="UP000179362"/>
    </source>
</evidence>
<feature type="transmembrane region" description="Helical" evidence="5">
    <location>
        <begin position="221"/>
        <end position="238"/>
    </location>
</feature>
<gene>
    <name evidence="5" type="primary">tatC</name>
    <name evidence="7" type="ORF">A3B81_03435</name>
</gene>
<dbReference type="NCBIfam" id="TIGR00945">
    <property type="entry name" value="tatC"/>
    <property type="match status" value="1"/>
</dbReference>
<evidence type="ECO:0000256" key="3">
    <source>
        <dbReference type="ARBA" id="ARBA00022989"/>
    </source>
</evidence>
<comment type="subcellular location">
    <subcellularLocation>
        <location evidence="5">Cell membrane</location>
        <topology evidence="5">Multi-pass membrane protein</topology>
    </subcellularLocation>
    <subcellularLocation>
        <location evidence="1">Membrane</location>
        <topology evidence="1">Multi-pass membrane protein</topology>
    </subcellularLocation>
</comment>
<feature type="compositionally biased region" description="Basic and acidic residues" evidence="6">
    <location>
        <begin position="257"/>
        <end position="267"/>
    </location>
</feature>
<comment type="similarity">
    <text evidence="5">Belongs to the TatC family.</text>
</comment>
<name>A0A1F6TXW9_9PROT</name>
<comment type="caution">
    <text evidence="7">The sequence shown here is derived from an EMBL/GenBank/DDBJ whole genome shotgun (WGS) entry which is preliminary data.</text>
</comment>
<keyword evidence="5" id="KW-0653">Protein transport</keyword>
<proteinExistence type="inferred from homology"/>
<dbReference type="Pfam" id="PF00902">
    <property type="entry name" value="TatC"/>
    <property type="match status" value="1"/>
</dbReference>
<feature type="transmembrane region" description="Helical" evidence="5">
    <location>
        <begin position="162"/>
        <end position="186"/>
    </location>
</feature>
<dbReference type="HAMAP" id="MF_00902">
    <property type="entry name" value="TatC"/>
    <property type="match status" value="1"/>
</dbReference>